<reference evidence="2" key="1">
    <citation type="journal article" date="2018" name="Genome Biol.">
        <title>SKESA: strategic k-mer extension for scrupulous assemblies.</title>
        <authorList>
            <person name="Souvorov A."/>
            <person name="Agarwala R."/>
            <person name="Lipman D.J."/>
        </authorList>
    </citation>
    <scope>NUCLEOTIDE SEQUENCE</scope>
    <source>
        <strain evidence="2">D3612</strain>
    </source>
</reference>
<protein>
    <submittedName>
        <fullName evidence="2">Transposase</fullName>
    </submittedName>
</protein>
<dbReference type="NCBIfam" id="NF047646">
    <property type="entry name" value="REP_Tyr_transpos"/>
    <property type="match status" value="1"/>
</dbReference>
<dbReference type="GO" id="GO:0043565">
    <property type="term" value="F:sequence-specific DNA binding"/>
    <property type="evidence" value="ECO:0007669"/>
    <property type="project" value="TreeGrafter"/>
</dbReference>
<dbReference type="InterPro" id="IPR002686">
    <property type="entry name" value="Transposase_17"/>
</dbReference>
<name>A0AAN5KSF0_LEGPN</name>
<dbReference type="SMART" id="SM01321">
    <property type="entry name" value="Y1_Tnp"/>
    <property type="match status" value="1"/>
</dbReference>
<feature type="domain" description="Transposase IS200-like" evidence="1">
    <location>
        <begin position="8"/>
        <end position="131"/>
    </location>
</feature>
<evidence type="ECO:0000313" key="3">
    <source>
        <dbReference type="Proteomes" id="UP000861567"/>
    </source>
</evidence>
<gene>
    <name evidence="2" type="ORF">I8Y58_002301</name>
</gene>
<sequence>MQYRRALLPGSTYFFTVNLANRTNGILIKAIDLLLYAIRTTKAQYPFKIIAYVILPDYLHLIMILPEHDSNYSLRWSMIKSLFSRQIPCLELITPARKNKRERGIWQRRFWEHLIRDELDLEHHVNYIHFNPVKHGYVQKASDWKYSSIHRYIQKGIISSDWACSDTLHTTNQFGE</sequence>
<dbReference type="SUPFAM" id="SSF143422">
    <property type="entry name" value="Transposase IS200-like"/>
    <property type="match status" value="1"/>
</dbReference>
<dbReference type="PANTHER" id="PTHR36966:SF1">
    <property type="entry name" value="REP-ASSOCIATED TYROSINE TRANSPOSASE"/>
    <property type="match status" value="1"/>
</dbReference>
<proteinExistence type="predicted"/>
<dbReference type="InterPro" id="IPR036515">
    <property type="entry name" value="Transposase_17_sf"/>
</dbReference>
<dbReference type="PANTHER" id="PTHR36966">
    <property type="entry name" value="REP-ASSOCIATED TYROSINE TRANSPOSASE"/>
    <property type="match status" value="1"/>
</dbReference>
<dbReference type="Gene3D" id="3.30.70.1290">
    <property type="entry name" value="Transposase IS200-like"/>
    <property type="match status" value="1"/>
</dbReference>
<dbReference type="AlphaFoldDB" id="A0AAN5KSF0"/>
<comment type="caution">
    <text evidence="2">The sequence shown here is derived from an EMBL/GenBank/DDBJ whole genome shotgun (WGS) entry which is preliminary data.</text>
</comment>
<dbReference type="EMBL" id="DACSEI010000026">
    <property type="protein sequence ID" value="HAT1597063.1"/>
    <property type="molecule type" value="Genomic_DNA"/>
</dbReference>
<dbReference type="InterPro" id="IPR052715">
    <property type="entry name" value="RAYT_transposase"/>
</dbReference>
<evidence type="ECO:0000313" key="2">
    <source>
        <dbReference type="EMBL" id="HAT1597063.1"/>
    </source>
</evidence>
<dbReference type="GO" id="GO:0004803">
    <property type="term" value="F:transposase activity"/>
    <property type="evidence" value="ECO:0007669"/>
    <property type="project" value="InterPro"/>
</dbReference>
<reference evidence="2" key="2">
    <citation type="submission" date="2020-11" db="EMBL/GenBank/DDBJ databases">
        <authorList>
            <consortium name="NCBI Pathogen Detection Project"/>
        </authorList>
    </citation>
    <scope>NUCLEOTIDE SEQUENCE</scope>
    <source>
        <strain evidence="2">D3612</strain>
    </source>
</reference>
<evidence type="ECO:0000259" key="1">
    <source>
        <dbReference type="SMART" id="SM01321"/>
    </source>
</evidence>
<dbReference type="GO" id="GO:0006313">
    <property type="term" value="P:DNA transposition"/>
    <property type="evidence" value="ECO:0007669"/>
    <property type="project" value="InterPro"/>
</dbReference>
<accession>A0AAN5KSF0</accession>
<organism evidence="2 3">
    <name type="scientific">Legionella pneumophila</name>
    <dbReference type="NCBI Taxonomy" id="446"/>
    <lineage>
        <taxon>Bacteria</taxon>
        <taxon>Pseudomonadati</taxon>
        <taxon>Pseudomonadota</taxon>
        <taxon>Gammaproteobacteria</taxon>
        <taxon>Legionellales</taxon>
        <taxon>Legionellaceae</taxon>
        <taxon>Legionella</taxon>
    </lineage>
</organism>
<dbReference type="Proteomes" id="UP000861567">
    <property type="component" value="Unassembled WGS sequence"/>
</dbReference>